<accession>A0A8J2WNA8</accession>
<sequence>MGSEVATFQTIMAVQHIFPPEDHEKPVRFNAYKVRPSDPVNAQQLVSNEKVRISWIHLQPKGSQKNSPPYNCVDQRKNRDYQGQYYSIFYVLMELGINRNKTGKSY</sequence>
<proteinExistence type="predicted"/>
<dbReference type="AlphaFoldDB" id="A0A8J2WNA8"/>
<evidence type="ECO:0000313" key="2">
    <source>
        <dbReference type="Proteomes" id="UP000789390"/>
    </source>
</evidence>
<organism evidence="1 2">
    <name type="scientific">Daphnia galeata</name>
    <dbReference type="NCBI Taxonomy" id="27404"/>
    <lineage>
        <taxon>Eukaryota</taxon>
        <taxon>Metazoa</taxon>
        <taxon>Ecdysozoa</taxon>
        <taxon>Arthropoda</taxon>
        <taxon>Crustacea</taxon>
        <taxon>Branchiopoda</taxon>
        <taxon>Diplostraca</taxon>
        <taxon>Cladocera</taxon>
        <taxon>Anomopoda</taxon>
        <taxon>Daphniidae</taxon>
        <taxon>Daphnia</taxon>
    </lineage>
</organism>
<evidence type="ECO:0000313" key="1">
    <source>
        <dbReference type="EMBL" id="CAH0112697.1"/>
    </source>
</evidence>
<dbReference type="Proteomes" id="UP000789390">
    <property type="component" value="Unassembled WGS sequence"/>
</dbReference>
<gene>
    <name evidence="1" type="ORF">DGAL_LOCUS16469</name>
</gene>
<dbReference type="EMBL" id="CAKKLH010000330">
    <property type="protein sequence ID" value="CAH0112697.1"/>
    <property type="molecule type" value="Genomic_DNA"/>
</dbReference>
<comment type="caution">
    <text evidence="1">The sequence shown here is derived from an EMBL/GenBank/DDBJ whole genome shotgun (WGS) entry which is preliminary data.</text>
</comment>
<protein>
    <submittedName>
        <fullName evidence="1">Uncharacterized protein</fullName>
    </submittedName>
</protein>
<name>A0A8J2WNA8_9CRUS</name>
<reference evidence="1" key="1">
    <citation type="submission" date="2021-11" db="EMBL/GenBank/DDBJ databases">
        <authorList>
            <person name="Schell T."/>
        </authorList>
    </citation>
    <scope>NUCLEOTIDE SEQUENCE</scope>
    <source>
        <strain evidence="1">M5</strain>
    </source>
</reference>
<keyword evidence="2" id="KW-1185">Reference proteome</keyword>